<dbReference type="InterPro" id="IPR050593">
    <property type="entry name" value="LovG"/>
</dbReference>
<evidence type="ECO:0000259" key="2">
    <source>
        <dbReference type="Pfam" id="PF03959"/>
    </source>
</evidence>
<organism evidence="3 4">
    <name type="scientific">Durusdinium trenchii</name>
    <dbReference type="NCBI Taxonomy" id="1381693"/>
    <lineage>
        <taxon>Eukaryota</taxon>
        <taxon>Sar</taxon>
        <taxon>Alveolata</taxon>
        <taxon>Dinophyceae</taxon>
        <taxon>Suessiales</taxon>
        <taxon>Symbiodiniaceae</taxon>
        <taxon>Durusdinium</taxon>
    </lineage>
</organism>
<proteinExistence type="predicted"/>
<keyword evidence="1" id="KW-0378">Hydrolase</keyword>
<protein>
    <submittedName>
        <fullName evidence="3">Esterase CBG03338</fullName>
    </submittedName>
</protein>
<dbReference type="InterPro" id="IPR029058">
    <property type="entry name" value="AB_hydrolase_fold"/>
</dbReference>
<dbReference type="PANTHER" id="PTHR48070">
    <property type="entry name" value="ESTERASE OVCA2"/>
    <property type="match status" value="1"/>
</dbReference>
<name>A0ABP0LUU3_9DINO</name>
<keyword evidence="4" id="KW-1185">Reference proteome</keyword>
<feature type="domain" description="Serine hydrolase" evidence="2">
    <location>
        <begin position="289"/>
        <end position="528"/>
    </location>
</feature>
<gene>
    <name evidence="3" type="ORF">SCF082_LOCUS24460</name>
</gene>
<dbReference type="InterPro" id="IPR005645">
    <property type="entry name" value="FSH-like_dom"/>
</dbReference>
<evidence type="ECO:0000313" key="3">
    <source>
        <dbReference type="EMBL" id="CAK9042528.1"/>
    </source>
</evidence>
<comment type="caution">
    <text evidence="3">The sequence shown here is derived from an EMBL/GenBank/DDBJ whole genome shotgun (WGS) entry which is preliminary data.</text>
</comment>
<dbReference type="Gene3D" id="3.40.50.1820">
    <property type="entry name" value="alpha/beta hydrolase"/>
    <property type="match status" value="2"/>
</dbReference>
<accession>A0ABP0LUU3</accession>
<reference evidence="3 4" key="1">
    <citation type="submission" date="2024-02" db="EMBL/GenBank/DDBJ databases">
        <authorList>
            <person name="Chen Y."/>
            <person name="Shah S."/>
            <person name="Dougan E. K."/>
            <person name="Thang M."/>
            <person name="Chan C."/>
        </authorList>
    </citation>
    <scope>NUCLEOTIDE SEQUENCE [LARGE SCALE GENOMIC DNA]</scope>
</reference>
<dbReference type="Pfam" id="PF03959">
    <property type="entry name" value="FSH1"/>
    <property type="match status" value="2"/>
</dbReference>
<sequence length="547" mass="62572">MGSEELVQQDAPRVRGRLQVLVLHGRQSNANLANFQISGLKTAFGKDTDFEFLEGDVTWAYRPGVDLHDADPMSVNLSKGKDFKVWFNHTTDDPRERPDLYKQQDPGVCVSYEGVEGAVDALLQRVTQEPVDAVVGLFEGCIVVHLAAARLLLDGATLPWPVSVFFGDLPIRDARWASAFDNAKAKHASIHVFGRNDEYYHYGRRAAGMMAPEDYYEAPLVLEHVEGHRLPQLQPEAGALYTRVAREVRNCCGRLVQDGTSDLHRWLRTSRPLKPLSPPLLEMELMVPRKLRVLALTGGHSCTEVLRFQCANLQQALGRDACEWTYIEGTEDWNWFEGEPIVSDMEKTLAKGAQLKNWYMDSITEATPTEKPNREKQFDPASRVVYHKIPEKVEKLKELIFEEGPFDVVVAFSQGCIMMHLLIGHLRKEDPSAQKAKRWHHTRNSPEEMPWRLSVFFNGMHIRDQDYMHLFETPSPHPTVHIFGKADEFYDYGRDGFGYKPQEEYYEDPLIFTHEEGHNFPTQPPRSRQIYSRVASEVWRRCGGRPP</sequence>
<evidence type="ECO:0000256" key="1">
    <source>
        <dbReference type="ARBA" id="ARBA00022801"/>
    </source>
</evidence>
<dbReference type="PANTHER" id="PTHR48070:SF6">
    <property type="entry name" value="ESTERASE OVCA2"/>
    <property type="match status" value="1"/>
</dbReference>
<evidence type="ECO:0000313" key="4">
    <source>
        <dbReference type="Proteomes" id="UP001642464"/>
    </source>
</evidence>
<dbReference type="Proteomes" id="UP001642464">
    <property type="component" value="Unassembled WGS sequence"/>
</dbReference>
<feature type="domain" description="Serine hydrolase" evidence="2">
    <location>
        <begin position="18"/>
        <end position="236"/>
    </location>
</feature>
<dbReference type="EMBL" id="CAXAMM010018002">
    <property type="protein sequence ID" value="CAK9042528.1"/>
    <property type="molecule type" value="Genomic_DNA"/>
</dbReference>